<proteinExistence type="predicted"/>
<accession>A0ABD1G5V8</accession>
<sequence>MDEDQELRFVCRFCFKKYPCGKSLGGHMRSCVVANSDESDDKLLDPNIKKFPSFVVVGVGDGGSGGIQNTMSDLGNGQSSYGLRENPRKSWRAVDSSPPLPQEKFCKQCGKGFQSSKALCGHMACHSDKDRGMKDDHSWTSEIQKLVMDSHSDMEDEDRAIRTRSLKSKRFRKIVVNSPFPNGSPSVSEIDGEEQEEVAMCLMMLSRDNGSKGGVNSLVESSDNNSVILETKSSSIDMKNVRKKCDVIKNGYDQDEKKGGDVVVKAENSDSGYFLDECSKAEESDVSMDGLRRSIGVNDFEEFRQSLNRSRSYRAEVKKALAKENEYDHDHGSNGNSIAAKIEQSRKRRYAVENSDLYNDYDDRRIKQGDPPEKRLKYECFNCKKTFKSYQALGGHRPCHKKSNALYESRYESGKNSLDDEFAARGKMVESTSNRKPASDKKMKAKKSKGHVCPFCNRVFKNGQALGGHKRSHFIGGHEVNTNPSPVTKLDLLDLNLPAPQDDEDDGDDQYSPW</sequence>
<feature type="domain" description="C2H2-type" evidence="3">
    <location>
        <begin position="451"/>
        <end position="473"/>
    </location>
</feature>
<organism evidence="4 5">
    <name type="scientific">Salvia divinorum</name>
    <name type="common">Maria pastora</name>
    <name type="synonym">Diviner's sage</name>
    <dbReference type="NCBI Taxonomy" id="28513"/>
    <lineage>
        <taxon>Eukaryota</taxon>
        <taxon>Viridiplantae</taxon>
        <taxon>Streptophyta</taxon>
        <taxon>Embryophyta</taxon>
        <taxon>Tracheophyta</taxon>
        <taxon>Spermatophyta</taxon>
        <taxon>Magnoliopsida</taxon>
        <taxon>eudicotyledons</taxon>
        <taxon>Gunneridae</taxon>
        <taxon>Pentapetalae</taxon>
        <taxon>asterids</taxon>
        <taxon>lamiids</taxon>
        <taxon>Lamiales</taxon>
        <taxon>Lamiaceae</taxon>
        <taxon>Nepetoideae</taxon>
        <taxon>Mentheae</taxon>
        <taxon>Salviinae</taxon>
        <taxon>Salvia</taxon>
        <taxon>Salvia subgen. Calosphace</taxon>
    </lineage>
</organism>
<evidence type="ECO:0000259" key="3">
    <source>
        <dbReference type="PROSITE" id="PS50157"/>
    </source>
</evidence>
<gene>
    <name evidence="4" type="ORF">AAHA92_28075</name>
</gene>
<dbReference type="GO" id="GO:0008270">
    <property type="term" value="F:zinc ion binding"/>
    <property type="evidence" value="ECO:0007669"/>
    <property type="project" value="UniProtKB-KW"/>
</dbReference>
<dbReference type="Proteomes" id="UP001567538">
    <property type="component" value="Unassembled WGS sequence"/>
</dbReference>
<name>A0ABD1G5V8_SALDI</name>
<protein>
    <recommendedName>
        <fullName evidence="3">C2H2-type domain-containing protein</fullName>
    </recommendedName>
</protein>
<keyword evidence="5" id="KW-1185">Reference proteome</keyword>
<dbReference type="PANTHER" id="PTHR46869:SF1">
    <property type="entry name" value="C2H2-LIKE ZINC FINGER PROTEIN"/>
    <property type="match status" value="1"/>
</dbReference>
<feature type="domain" description="C2H2-type" evidence="3">
    <location>
        <begin position="378"/>
        <end position="405"/>
    </location>
</feature>
<dbReference type="PANTHER" id="PTHR46869">
    <property type="entry name" value="C2H2-LIKE ZINC FINGER PROTEIN"/>
    <property type="match status" value="1"/>
</dbReference>
<dbReference type="PROSITE" id="PS00028">
    <property type="entry name" value="ZINC_FINGER_C2H2_1"/>
    <property type="match status" value="3"/>
</dbReference>
<dbReference type="EMBL" id="JBEAFC010000010">
    <property type="protein sequence ID" value="KAL1539457.1"/>
    <property type="molecule type" value="Genomic_DNA"/>
</dbReference>
<keyword evidence="1" id="KW-0479">Metal-binding</keyword>
<evidence type="ECO:0000313" key="5">
    <source>
        <dbReference type="Proteomes" id="UP001567538"/>
    </source>
</evidence>
<comment type="caution">
    <text evidence="4">The sequence shown here is derived from an EMBL/GenBank/DDBJ whole genome shotgun (WGS) entry which is preliminary data.</text>
</comment>
<dbReference type="InterPro" id="IPR036236">
    <property type="entry name" value="Znf_C2H2_sf"/>
</dbReference>
<feature type="region of interest" description="Disordered" evidence="2">
    <location>
        <begin position="72"/>
        <end position="97"/>
    </location>
</feature>
<dbReference type="InterPro" id="IPR013087">
    <property type="entry name" value="Znf_C2H2_type"/>
</dbReference>
<reference evidence="4 5" key="1">
    <citation type="submission" date="2024-06" db="EMBL/GenBank/DDBJ databases">
        <title>A chromosome level genome sequence of Diviner's sage (Salvia divinorum).</title>
        <authorList>
            <person name="Ford S.A."/>
            <person name="Ro D.-K."/>
            <person name="Ness R.W."/>
            <person name="Phillips M.A."/>
        </authorList>
    </citation>
    <scope>NUCLEOTIDE SEQUENCE [LARGE SCALE GENOMIC DNA]</scope>
    <source>
        <strain evidence="4">SAF-2024a</strain>
        <tissue evidence="4">Leaf</tissue>
    </source>
</reference>
<keyword evidence="1" id="KW-0862">Zinc</keyword>
<dbReference type="Pfam" id="PF13912">
    <property type="entry name" value="zf-C2H2_6"/>
    <property type="match status" value="3"/>
</dbReference>
<dbReference type="Gene3D" id="3.30.160.60">
    <property type="entry name" value="Classic Zinc Finger"/>
    <property type="match status" value="1"/>
</dbReference>
<evidence type="ECO:0000313" key="4">
    <source>
        <dbReference type="EMBL" id="KAL1539457.1"/>
    </source>
</evidence>
<dbReference type="SMART" id="SM00355">
    <property type="entry name" value="ZnF_C2H2"/>
    <property type="match status" value="4"/>
</dbReference>
<keyword evidence="1" id="KW-0863">Zinc-finger</keyword>
<dbReference type="SUPFAM" id="SSF57667">
    <property type="entry name" value="beta-beta-alpha zinc fingers"/>
    <property type="match status" value="1"/>
</dbReference>
<evidence type="ECO:0000256" key="2">
    <source>
        <dbReference type="SAM" id="MobiDB-lite"/>
    </source>
</evidence>
<evidence type="ECO:0000256" key="1">
    <source>
        <dbReference type="PROSITE-ProRule" id="PRU00042"/>
    </source>
</evidence>
<dbReference type="PROSITE" id="PS50157">
    <property type="entry name" value="ZINC_FINGER_C2H2_2"/>
    <property type="match status" value="3"/>
</dbReference>
<dbReference type="AlphaFoldDB" id="A0ABD1G5V8"/>
<feature type="compositionally biased region" description="Polar residues" evidence="2">
    <location>
        <begin position="72"/>
        <end position="81"/>
    </location>
</feature>
<feature type="domain" description="C2H2-type" evidence="3">
    <location>
        <begin position="104"/>
        <end position="131"/>
    </location>
</feature>